<feature type="compositionally biased region" description="Polar residues" evidence="1">
    <location>
        <begin position="313"/>
        <end position="324"/>
    </location>
</feature>
<reference evidence="4" key="2">
    <citation type="submission" date="2019-09" db="UniProtKB">
        <authorList>
            <consortium name="WormBaseParasite"/>
        </authorList>
    </citation>
    <scope>IDENTIFICATION</scope>
</reference>
<evidence type="ECO:0000313" key="4">
    <source>
        <dbReference type="WBParaSite" id="HPBE_0002549401-mRNA-1"/>
    </source>
</evidence>
<feature type="compositionally biased region" description="Basic residues" evidence="1">
    <location>
        <begin position="233"/>
        <end position="250"/>
    </location>
</feature>
<proteinExistence type="predicted"/>
<protein>
    <submittedName>
        <fullName evidence="4">Nbl1_Borealin_N domain-containing protein</fullName>
    </submittedName>
</protein>
<evidence type="ECO:0000256" key="1">
    <source>
        <dbReference type="SAM" id="MobiDB-lite"/>
    </source>
</evidence>
<organism evidence="3 4">
    <name type="scientific">Heligmosomoides polygyrus</name>
    <name type="common">Parasitic roundworm</name>
    <dbReference type="NCBI Taxonomy" id="6339"/>
    <lineage>
        <taxon>Eukaryota</taxon>
        <taxon>Metazoa</taxon>
        <taxon>Ecdysozoa</taxon>
        <taxon>Nematoda</taxon>
        <taxon>Chromadorea</taxon>
        <taxon>Rhabditida</taxon>
        <taxon>Rhabditina</taxon>
        <taxon>Rhabditomorpha</taxon>
        <taxon>Strongyloidea</taxon>
        <taxon>Heligmosomidae</taxon>
        <taxon>Heligmosomoides</taxon>
    </lineage>
</organism>
<dbReference type="AlphaFoldDB" id="A0A183GS24"/>
<feature type="region of interest" description="Disordered" evidence="1">
    <location>
        <begin position="232"/>
        <end position="336"/>
    </location>
</feature>
<feature type="region of interest" description="Disordered" evidence="1">
    <location>
        <begin position="1"/>
        <end position="36"/>
    </location>
</feature>
<evidence type="ECO:0000313" key="3">
    <source>
        <dbReference type="Proteomes" id="UP000050761"/>
    </source>
</evidence>
<evidence type="ECO:0000313" key="2">
    <source>
        <dbReference type="EMBL" id="VDP51672.1"/>
    </source>
</evidence>
<feature type="region of interest" description="Disordered" evidence="1">
    <location>
        <begin position="76"/>
        <end position="113"/>
    </location>
</feature>
<feature type="compositionally biased region" description="Basic and acidic residues" evidence="1">
    <location>
        <begin position="287"/>
        <end position="302"/>
    </location>
</feature>
<dbReference type="EMBL" id="UZAH01038015">
    <property type="protein sequence ID" value="VDP51672.1"/>
    <property type="molecule type" value="Genomic_DNA"/>
</dbReference>
<reference evidence="2 3" key="1">
    <citation type="submission" date="2018-11" db="EMBL/GenBank/DDBJ databases">
        <authorList>
            <consortium name="Pathogen Informatics"/>
        </authorList>
    </citation>
    <scope>NUCLEOTIDE SEQUENCE [LARGE SCALE GENOMIC DNA]</scope>
</reference>
<dbReference type="WBParaSite" id="HPBE_0002549401-mRNA-1">
    <property type="protein sequence ID" value="HPBE_0002549401-mRNA-1"/>
    <property type="gene ID" value="HPBE_0002549401"/>
</dbReference>
<accession>A0A3P8DJM4</accession>
<gene>
    <name evidence="2" type="ORF">HPBE_LOCUS25494</name>
</gene>
<accession>A0A183GS24</accession>
<feature type="compositionally biased region" description="Basic and acidic residues" evidence="1">
    <location>
        <begin position="15"/>
        <end position="30"/>
    </location>
</feature>
<sequence length="336" mass="37642">MFRGEVVSTYEGTEMAERKPLPHVGKERAPRSTNSVNSICGRQTVCTDPRRGSGVRFAEPSHGAKAVFLQKPKVKRAPRKVRLSPSEVSEKSKEEASAATTIPQPRVARAQRKRVIKKEPVGRSTLAKENAQLSLSKVDGNEVDYVKTAMGEGRAELTRHLSALERRLEAMVCCHYSEVLEISHPANCREIDLRCRQMALTGRQVVECLDKAKEQKIGDVLKVGKFEAASKELKKRRRQDKAARARRRRGEYRPSLSVMPNQERPRRDHVCRAASMRCGPGPCGPRESTKKRDYQRSRESPRRPYASGGRPQGPQTQREGSSVVLNRDDLALRGGV</sequence>
<keyword evidence="3" id="KW-1185">Reference proteome</keyword>
<feature type="compositionally biased region" description="Basic and acidic residues" evidence="1">
    <location>
        <begin position="326"/>
        <end position="336"/>
    </location>
</feature>
<name>A0A183GS24_HELPZ</name>
<dbReference type="Proteomes" id="UP000050761">
    <property type="component" value="Unassembled WGS sequence"/>
</dbReference>